<dbReference type="SUPFAM" id="SSF46785">
    <property type="entry name" value="Winged helix' DNA-binding domain"/>
    <property type="match status" value="1"/>
</dbReference>
<dbReference type="Gene3D" id="1.10.10.10">
    <property type="entry name" value="Winged helix-like DNA-binding domain superfamily/Winged helix DNA-binding domain"/>
    <property type="match status" value="1"/>
</dbReference>
<dbReference type="InterPro" id="IPR036390">
    <property type="entry name" value="WH_DNA-bd_sf"/>
</dbReference>
<dbReference type="RefSeq" id="WP_064832501.1">
    <property type="nucleotide sequence ID" value="NZ_CP013568.1"/>
</dbReference>
<evidence type="ECO:0000259" key="1">
    <source>
        <dbReference type="Pfam" id="PF01726"/>
    </source>
</evidence>
<reference evidence="2 3" key="1">
    <citation type="submission" date="2015-11" db="EMBL/GenBank/DDBJ databases">
        <title>The limits of bacterial species coexistence and the symbiotic plasmid transference in sympatric Rhizobium populations.</title>
        <authorList>
            <person name="Perez-Carrascal O.M."/>
            <person name="VanInsberghe D."/>
            <person name="Juarez S."/>
            <person name="Polz M.F."/>
            <person name="Vinuesa P."/>
            <person name="Gonzalez V."/>
        </authorList>
    </citation>
    <scope>NUCLEOTIDE SEQUENCE [LARGE SCALE GENOMIC DNA]</scope>
    <source>
        <strain evidence="2 3">N771</strain>
    </source>
</reference>
<feature type="domain" description="LexA repressor DNA-binding" evidence="1">
    <location>
        <begin position="34"/>
        <end position="97"/>
    </location>
</feature>
<dbReference type="InterPro" id="IPR006199">
    <property type="entry name" value="LexA_DNA-bd_dom"/>
</dbReference>
<name>A0ABM6C8S5_9HYPH</name>
<accession>A0ABM6C8S5</accession>
<evidence type="ECO:0000313" key="2">
    <source>
        <dbReference type="EMBL" id="ANL84635.1"/>
    </source>
</evidence>
<dbReference type="Pfam" id="PF01726">
    <property type="entry name" value="LexA_DNA_bind"/>
    <property type="match status" value="1"/>
</dbReference>
<keyword evidence="3" id="KW-1185">Reference proteome</keyword>
<dbReference type="EMBL" id="CP013568">
    <property type="protein sequence ID" value="ANL84635.1"/>
    <property type="molecule type" value="Genomic_DNA"/>
</dbReference>
<gene>
    <name evidence="2" type="ORF">AMC81_CH01854</name>
</gene>
<sequence>MTDISATAREIIDTDPALAAEIHRIMSEKKAVASGLTVRQAQALEFIRAYQGANAGASPTIREITVHLGLSSRSGTHRILTDLKRRNKINWYPRTPRSISIVRGAR</sequence>
<proteinExistence type="predicted"/>
<dbReference type="InterPro" id="IPR036388">
    <property type="entry name" value="WH-like_DNA-bd_sf"/>
</dbReference>
<protein>
    <submittedName>
        <fullName evidence="2">Repressor LexA family protein</fullName>
    </submittedName>
</protein>
<evidence type="ECO:0000313" key="3">
    <source>
        <dbReference type="Proteomes" id="UP000078551"/>
    </source>
</evidence>
<organism evidence="2 3">
    <name type="scientific">Rhizobium phaseoli</name>
    <dbReference type="NCBI Taxonomy" id="396"/>
    <lineage>
        <taxon>Bacteria</taxon>
        <taxon>Pseudomonadati</taxon>
        <taxon>Pseudomonadota</taxon>
        <taxon>Alphaproteobacteria</taxon>
        <taxon>Hyphomicrobiales</taxon>
        <taxon>Rhizobiaceae</taxon>
        <taxon>Rhizobium/Agrobacterium group</taxon>
        <taxon>Rhizobium</taxon>
    </lineage>
</organism>
<dbReference type="Proteomes" id="UP000078551">
    <property type="component" value="Chromosome"/>
</dbReference>